<evidence type="ECO:0000313" key="2">
    <source>
        <dbReference type="Proteomes" id="UP001341245"/>
    </source>
</evidence>
<evidence type="ECO:0008006" key="3">
    <source>
        <dbReference type="Google" id="ProtNLM"/>
    </source>
</evidence>
<dbReference type="InterPro" id="IPR046670">
    <property type="entry name" value="DUF6540"/>
</dbReference>
<proteinExistence type="predicted"/>
<name>A0ABR0THL0_AURPU</name>
<accession>A0ABR0THL0</accession>
<organism evidence="1 2">
    <name type="scientific">Aureobasidium pullulans</name>
    <name type="common">Black yeast</name>
    <name type="synonym">Pullularia pullulans</name>
    <dbReference type="NCBI Taxonomy" id="5580"/>
    <lineage>
        <taxon>Eukaryota</taxon>
        <taxon>Fungi</taxon>
        <taxon>Dikarya</taxon>
        <taxon>Ascomycota</taxon>
        <taxon>Pezizomycotina</taxon>
        <taxon>Dothideomycetes</taxon>
        <taxon>Dothideomycetidae</taxon>
        <taxon>Dothideales</taxon>
        <taxon>Saccotheciaceae</taxon>
        <taxon>Aureobasidium</taxon>
    </lineage>
</organism>
<sequence>MPELYIAVYQPIEGNHYHWALFLDCKNPRVYEVAGSHPNFFRNVLQTRPQRSNRFRINVKVADVNDQDLGGIDDFMKRQEVANDTALWNCQDYVIEALETLCQECLIDEDDEVYQEGIDEAKRKYYGPLI</sequence>
<dbReference type="Proteomes" id="UP001341245">
    <property type="component" value="Unassembled WGS sequence"/>
</dbReference>
<reference evidence="1 2" key="1">
    <citation type="submission" date="2023-11" db="EMBL/GenBank/DDBJ databases">
        <title>Draft genome sequence and annotation of the polyextremotolerant black yeast-like fungus Aureobasidium pullulans NRRL 62042.</title>
        <authorList>
            <person name="Dielentheis-Frenken M.R.E."/>
            <person name="Wibberg D."/>
            <person name="Blank L.M."/>
            <person name="Tiso T."/>
        </authorList>
    </citation>
    <scope>NUCLEOTIDE SEQUENCE [LARGE SCALE GENOMIC DNA]</scope>
    <source>
        <strain evidence="1 2">NRRL 62042</strain>
    </source>
</reference>
<gene>
    <name evidence="1" type="ORF">QM012_009181</name>
</gene>
<evidence type="ECO:0000313" key="1">
    <source>
        <dbReference type="EMBL" id="KAK6003410.1"/>
    </source>
</evidence>
<keyword evidence="2" id="KW-1185">Reference proteome</keyword>
<dbReference type="EMBL" id="JASGXD010000009">
    <property type="protein sequence ID" value="KAK6003410.1"/>
    <property type="molecule type" value="Genomic_DNA"/>
</dbReference>
<comment type="caution">
    <text evidence="1">The sequence shown here is derived from an EMBL/GenBank/DDBJ whole genome shotgun (WGS) entry which is preliminary data.</text>
</comment>
<dbReference type="Pfam" id="PF20174">
    <property type="entry name" value="DUF6540"/>
    <property type="match status" value="1"/>
</dbReference>
<protein>
    <recommendedName>
        <fullName evidence="3">Ubiquitin-like protease family profile domain-containing protein</fullName>
    </recommendedName>
</protein>